<feature type="region of interest" description="Disordered" evidence="1">
    <location>
        <begin position="1118"/>
        <end position="1227"/>
    </location>
</feature>
<proteinExistence type="predicted"/>
<gene>
    <name evidence="2" type="ORF">D9758_014454</name>
</gene>
<comment type="caution">
    <text evidence="2">The sequence shown here is derived from an EMBL/GenBank/DDBJ whole genome shotgun (WGS) entry which is preliminary data.</text>
</comment>
<feature type="compositionally biased region" description="Low complexity" evidence="1">
    <location>
        <begin position="492"/>
        <end position="505"/>
    </location>
</feature>
<dbReference type="SUPFAM" id="SSF48371">
    <property type="entry name" value="ARM repeat"/>
    <property type="match status" value="1"/>
</dbReference>
<name>A0A8H5BVC8_9AGAR</name>
<feature type="region of interest" description="Disordered" evidence="1">
    <location>
        <begin position="689"/>
        <end position="722"/>
    </location>
</feature>
<evidence type="ECO:0008006" key="4">
    <source>
        <dbReference type="Google" id="ProtNLM"/>
    </source>
</evidence>
<feature type="region of interest" description="Disordered" evidence="1">
    <location>
        <begin position="1"/>
        <end position="50"/>
    </location>
</feature>
<accession>A0A8H5BVC8</accession>
<feature type="compositionally biased region" description="Basic and acidic residues" evidence="1">
    <location>
        <begin position="1212"/>
        <end position="1222"/>
    </location>
</feature>
<dbReference type="Proteomes" id="UP000559256">
    <property type="component" value="Unassembled WGS sequence"/>
</dbReference>
<evidence type="ECO:0000313" key="3">
    <source>
        <dbReference type="Proteomes" id="UP000559256"/>
    </source>
</evidence>
<dbReference type="OrthoDB" id="2591260at2759"/>
<keyword evidence="3" id="KW-1185">Reference proteome</keyword>
<organism evidence="2 3">
    <name type="scientific">Tetrapyrgos nigripes</name>
    <dbReference type="NCBI Taxonomy" id="182062"/>
    <lineage>
        <taxon>Eukaryota</taxon>
        <taxon>Fungi</taxon>
        <taxon>Dikarya</taxon>
        <taxon>Basidiomycota</taxon>
        <taxon>Agaricomycotina</taxon>
        <taxon>Agaricomycetes</taxon>
        <taxon>Agaricomycetidae</taxon>
        <taxon>Agaricales</taxon>
        <taxon>Marasmiineae</taxon>
        <taxon>Marasmiaceae</taxon>
        <taxon>Tetrapyrgos</taxon>
    </lineage>
</organism>
<sequence>MSLPTPPKTSHREKENRLPGSARSVVWSQQNQYHSLSSPPQFPATCSASRKPPARSILKKTSQPILPFIDVEQREVTPEPNNPLHDSSYLKTPVSQIISPDSKLSDLIAGYSVLTARLRPSVTEETDSSCPLLEPLKENRDAIYRSIDRDVRRALVDPMVNENQPKDCPVLLPSPTNSPRKKKCMTAEQAKYGRDLCTITQSVLRLLNLIFTLPAVYEIFTVTQLKNILTQVLAIPLADSLPTPNARKTCAISILVIQCQRLPEEVLAPASSRIAFSLLRGIDGELGKEGKRGSANDGLKAVHELSVYQPSTFIPVFVKLLPSILNNLLAPTVSLRVQACNALGGLVLGSINLPHSYEIHTRISSHIASFLTTVSPAKPSPSKTSPTKAVPNESPICRTLRTTLNAPDPIHVAQGPVWALSVLANCIVLLGSALYTDIRLSRIIHTLLALPMRHKKSSVRALACVVWRCVTWAYYQPQLPSDPEGESETEDSPQSSPSGSPKQGDSLRAALWKVVQSVVGMGSGVSTVAACVGSETGDDGLRRTFVVLGNMLSKNSEFKDAMLIISQLVSLETLPAGWHSVQLLPDKLFHTDGGLLLNDFESLQKTVRPILNQCPGINDVRPLTKEELTVEVLDEFFSLWKRAVSVGENIENHLDVIEETWTCLLKAGRAICEGELDRRKGNRYHLRDDRELRAEATPESSKSGSQRAVFDTSRPKQQSRWSPGKRLNMMRSLWAYAKNALDNDSLDMYAEKLLASLMKNEEEWTEVEGVARAQWAMFCAELSVSCEPDSLKAFWGYQVIVDAHPWVWTWTKEARSVVWSKFVKVWSSKCASWEGALVLLSVPFGEQHAWDMDGQELTVWDKLLALAIDKALDYGVDALCVVNQLVESIGGRCDTTFSSLTRVVEMMLMKVSLSDAQEVPESFVEFVTDTFRSSYPPEPRNYARMMWMIRSVVHFIESCPVHLVFNLMETMQEGLVLWIADEFRTMTEDDYALDVLPLYQAIMLGLQAVPQTEDIFEALSTLLEAIFCGRMDKPAAVLDTFNDFWEYASCGKLIPSTAWPPKVQEYFNVDNDDRPCLGEPFNDNISAQTEPIRAVSPLTVPSAPAPFMNIIAGFPSSTGPSPLLESPTILSTPKNRTRTKVSSPPRPNLSPDLARFALIRSPTTPSRRPSTSDSSSGHSPSKRRRVEKENESPVSVKVHSQPNSPSKKRRLSGHDDIEEKSPKKARLTHALVPITQATSGSPSNESDLVLQEDDVFMPDTKSISAAIKPNTSKSLFTPTPTRTPKKRKTMLMEAVEVPSFKQLLSREKREAVRTVKIYRAVRKQSETPETPGSPGSGSPCIPEMLDFGSDDSMMSINDSSPAGGRQLLSSDDDPHIGQVTPRHLTSPALRRGRSILDDDPPSDDSNEPASPSRDMVLRRLGRHQAINRNARALA</sequence>
<dbReference type="InterPro" id="IPR016024">
    <property type="entry name" value="ARM-type_fold"/>
</dbReference>
<feature type="compositionally biased region" description="Low complexity" evidence="1">
    <location>
        <begin position="1350"/>
        <end position="1360"/>
    </location>
</feature>
<feature type="compositionally biased region" description="Low complexity" evidence="1">
    <location>
        <begin position="1327"/>
        <end position="1339"/>
    </location>
</feature>
<evidence type="ECO:0000256" key="1">
    <source>
        <dbReference type="SAM" id="MobiDB-lite"/>
    </source>
</evidence>
<feature type="region of interest" description="Disordered" evidence="1">
    <location>
        <begin position="480"/>
        <end position="505"/>
    </location>
</feature>
<reference evidence="2 3" key="1">
    <citation type="journal article" date="2020" name="ISME J.">
        <title>Uncovering the hidden diversity of litter-decomposition mechanisms in mushroom-forming fungi.</title>
        <authorList>
            <person name="Floudas D."/>
            <person name="Bentzer J."/>
            <person name="Ahren D."/>
            <person name="Johansson T."/>
            <person name="Persson P."/>
            <person name="Tunlid A."/>
        </authorList>
    </citation>
    <scope>NUCLEOTIDE SEQUENCE [LARGE SCALE GENOMIC DNA]</scope>
    <source>
        <strain evidence="2 3">CBS 291.85</strain>
    </source>
</reference>
<feature type="compositionally biased region" description="Low complexity" evidence="1">
    <location>
        <begin position="1160"/>
        <end position="1179"/>
    </location>
</feature>
<feature type="region of interest" description="Disordered" evidence="1">
    <location>
        <begin position="1323"/>
        <end position="1415"/>
    </location>
</feature>
<feature type="compositionally biased region" description="Acidic residues" evidence="1">
    <location>
        <begin position="1397"/>
        <end position="1406"/>
    </location>
</feature>
<protein>
    <recommendedName>
        <fullName evidence="4">Telomere-associated protein Rif1 N-terminal domain-containing protein</fullName>
    </recommendedName>
</protein>
<evidence type="ECO:0000313" key="2">
    <source>
        <dbReference type="EMBL" id="KAF5330272.1"/>
    </source>
</evidence>
<dbReference type="EMBL" id="JAACJM010000331">
    <property type="protein sequence ID" value="KAF5330272.1"/>
    <property type="molecule type" value="Genomic_DNA"/>
</dbReference>
<feature type="compositionally biased region" description="Polar residues" evidence="1">
    <location>
        <begin position="26"/>
        <end position="48"/>
    </location>
</feature>